<dbReference type="PROSITE" id="PS50011">
    <property type="entry name" value="PROTEIN_KINASE_DOM"/>
    <property type="match status" value="1"/>
</dbReference>
<dbReference type="GO" id="GO:0005737">
    <property type="term" value="C:cytoplasm"/>
    <property type="evidence" value="ECO:0007669"/>
    <property type="project" value="TreeGrafter"/>
</dbReference>
<dbReference type="InterPro" id="IPR008271">
    <property type="entry name" value="Ser/Thr_kinase_AS"/>
</dbReference>
<dbReference type="Gene3D" id="1.10.510.10">
    <property type="entry name" value="Transferase(Phosphotransferase) domain 1"/>
    <property type="match status" value="1"/>
</dbReference>
<proteinExistence type="predicted"/>
<dbReference type="CDD" id="cd14014">
    <property type="entry name" value="STKc_PknB_like"/>
    <property type="match status" value="1"/>
</dbReference>
<dbReference type="OrthoDB" id="6111975at2"/>
<dbReference type="GO" id="GO:0004674">
    <property type="term" value="F:protein serine/threonine kinase activity"/>
    <property type="evidence" value="ECO:0007669"/>
    <property type="project" value="UniProtKB-EC"/>
</dbReference>
<dbReference type="PROSITE" id="PS00108">
    <property type="entry name" value="PROTEIN_KINASE_ST"/>
    <property type="match status" value="1"/>
</dbReference>
<dbReference type="PANTHER" id="PTHR24348">
    <property type="entry name" value="SERINE/THREONINE-PROTEIN KINASE UNC-51-RELATED"/>
    <property type="match status" value="1"/>
</dbReference>
<name>A0A0G3EB27_9BACT</name>
<dbReference type="STRING" id="1307763.L21SP4_00209"/>
<reference evidence="3 4" key="2">
    <citation type="journal article" date="2016" name="ISME J.">
        <title>Characterization of the first cultured representative of Verrucomicrobia subdivision 5 indicates the proposal of a novel phylum.</title>
        <authorList>
            <person name="Spring S."/>
            <person name="Bunk B."/>
            <person name="Sproer C."/>
            <person name="Schumann P."/>
            <person name="Rohde M."/>
            <person name="Tindall B.J."/>
            <person name="Klenk H.P."/>
        </authorList>
    </citation>
    <scope>NUCLEOTIDE SEQUENCE [LARGE SCALE GENOMIC DNA]</scope>
    <source>
        <strain evidence="3 4">L21-Fru-AB</strain>
    </source>
</reference>
<sequence length="392" mass="44946">MNTESQQNRDAGPETVAGPESDPMPAASREIDIKRLRRNYTGLLRSREIYYPLAYRFTRELGRGRQGVVFQALRQGARGCTTQHAIKLHDPSIYPSTEKYWTDMGRIASQISKLQKVNSPNLVSRDIYEEIDGIGYTQMEVVEGIDTHHLVHGNHFEAARARSTPEEWEHFTDAVFNVKDEIKRIQPGVAMFIMRQVLRGLEELHNAGFLHSDIKPANIMIDRLGIIKIIDYGRAVTVDEKHTFLMGTPLFMAPEVHCGESAMIQSDLYSVGLVGLELLRGRPLVDTETLNEDELLRFKMRLPELLPEILPTRVRRNDYIIGMLRRMLHPDPKQRYADAMEAESGPEGLVLVHKQLAQAGKDTEYDRELEFYIEKLLGRRNEPRREMDEILA</sequence>
<reference evidence="4" key="1">
    <citation type="submission" date="2015-02" db="EMBL/GenBank/DDBJ databases">
        <title>Description and complete genome sequence of the first cultured representative of the subdivision 5 of the Verrucomicrobia phylum.</title>
        <authorList>
            <person name="Spring S."/>
            <person name="Bunk B."/>
            <person name="Sproer C."/>
            <person name="Klenk H.-P."/>
        </authorList>
    </citation>
    <scope>NUCLEOTIDE SEQUENCE [LARGE SCALE GENOMIC DNA]</scope>
    <source>
        <strain evidence="4">L21-Fru-AB</strain>
    </source>
</reference>
<feature type="region of interest" description="Disordered" evidence="1">
    <location>
        <begin position="1"/>
        <end position="29"/>
    </location>
</feature>
<gene>
    <name evidence="3" type="primary">stkP_1</name>
    <name evidence="3" type="ORF">L21SP4_00209</name>
</gene>
<dbReference type="InterPro" id="IPR011009">
    <property type="entry name" value="Kinase-like_dom_sf"/>
</dbReference>
<feature type="domain" description="Protein kinase" evidence="2">
    <location>
        <begin position="55"/>
        <end position="356"/>
    </location>
</feature>
<evidence type="ECO:0000313" key="3">
    <source>
        <dbReference type="EMBL" id="AKJ63493.1"/>
    </source>
</evidence>
<dbReference type="InterPro" id="IPR000719">
    <property type="entry name" value="Prot_kinase_dom"/>
</dbReference>
<keyword evidence="3" id="KW-0418">Kinase</keyword>
<dbReference type="Pfam" id="PF00069">
    <property type="entry name" value="Pkinase"/>
    <property type="match status" value="1"/>
</dbReference>
<dbReference type="EMBL" id="CP010904">
    <property type="protein sequence ID" value="AKJ63493.1"/>
    <property type="molecule type" value="Genomic_DNA"/>
</dbReference>
<dbReference type="AlphaFoldDB" id="A0A0G3EB27"/>
<accession>A0A0G3EB27</accession>
<keyword evidence="4" id="KW-1185">Reference proteome</keyword>
<evidence type="ECO:0000313" key="4">
    <source>
        <dbReference type="Proteomes" id="UP000035268"/>
    </source>
</evidence>
<dbReference type="SMART" id="SM00220">
    <property type="entry name" value="S_TKc"/>
    <property type="match status" value="1"/>
</dbReference>
<organism evidence="3 4">
    <name type="scientific">Kiritimatiella glycovorans</name>
    <dbReference type="NCBI Taxonomy" id="1307763"/>
    <lineage>
        <taxon>Bacteria</taxon>
        <taxon>Pseudomonadati</taxon>
        <taxon>Kiritimatiellota</taxon>
        <taxon>Kiritimatiellia</taxon>
        <taxon>Kiritimatiellales</taxon>
        <taxon>Kiritimatiellaceae</taxon>
        <taxon>Kiritimatiella</taxon>
    </lineage>
</organism>
<dbReference type="Proteomes" id="UP000035268">
    <property type="component" value="Chromosome"/>
</dbReference>
<dbReference type="SUPFAM" id="SSF56112">
    <property type="entry name" value="Protein kinase-like (PK-like)"/>
    <property type="match status" value="1"/>
</dbReference>
<keyword evidence="3" id="KW-0808">Transferase</keyword>
<dbReference type="KEGG" id="vbl:L21SP4_00209"/>
<evidence type="ECO:0000256" key="1">
    <source>
        <dbReference type="SAM" id="MobiDB-lite"/>
    </source>
</evidence>
<dbReference type="InterPro" id="IPR045269">
    <property type="entry name" value="Atg1-like"/>
</dbReference>
<dbReference type="RefSeq" id="WP_052880919.1">
    <property type="nucleotide sequence ID" value="NZ_CP010904.1"/>
</dbReference>
<evidence type="ECO:0000259" key="2">
    <source>
        <dbReference type="PROSITE" id="PS50011"/>
    </source>
</evidence>
<protein>
    <submittedName>
        <fullName evidence="3">Serine/threonine-protein kinase StkP</fullName>
        <ecNumber evidence="3">2.7.11.1</ecNumber>
    </submittedName>
</protein>
<dbReference type="GO" id="GO:0005524">
    <property type="term" value="F:ATP binding"/>
    <property type="evidence" value="ECO:0007669"/>
    <property type="project" value="InterPro"/>
</dbReference>
<dbReference type="EC" id="2.7.11.1" evidence="3"/>